<keyword evidence="4" id="KW-1185">Reference proteome</keyword>
<dbReference type="InterPro" id="IPR001714">
    <property type="entry name" value="Pept_M24_MAP"/>
</dbReference>
<dbReference type="InterPro" id="IPR029149">
    <property type="entry name" value="Creatin/AminoP/Spt16_N"/>
</dbReference>
<dbReference type="InterPro" id="IPR000994">
    <property type="entry name" value="Pept_M24"/>
</dbReference>
<dbReference type="Proteomes" id="UP001548189">
    <property type="component" value="Unassembled WGS sequence"/>
</dbReference>
<dbReference type="Gene3D" id="3.40.350.10">
    <property type="entry name" value="Creatinase/prolidase N-terminal domain"/>
    <property type="match status" value="1"/>
</dbReference>
<dbReference type="InterPro" id="IPR000587">
    <property type="entry name" value="Creatinase_N"/>
</dbReference>
<name>A0ABV2BY66_9GAMM</name>
<dbReference type="EMBL" id="JBEVCJ010000029">
    <property type="protein sequence ID" value="MET1256849.1"/>
    <property type="molecule type" value="Genomic_DNA"/>
</dbReference>
<comment type="caution">
    <text evidence="3">The sequence shown here is derived from an EMBL/GenBank/DDBJ whole genome shotgun (WGS) entry which is preliminary data.</text>
</comment>
<dbReference type="RefSeq" id="WP_353897431.1">
    <property type="nucleotide sequence ID" value="NZ_JBEVCJ010000029.1"/>
</dbReference>
<protein>
    <submittedName>
        <fullName evidence="3">Xaa-Pro peptidase family protein</fullName>
    </submittedName>
</protein>
<dbReference type="Gene3D" id="3.90.230.10">
    <property type="entry name" value="Creatinase/methionine aminopeptidase superfamily"/>
    <property type="match status" value="1"/>
</dbReference>
<evidence type="ECO:0000313" key="4">
    <source>
        <dbReference type="Proteomes" id="UP001548189"/>
    </source>
</evidence>
<dbReference type="Pfam" id="PF01321">
    <property type="entry name" value="Creatinase_N"/>
    <property type="match status" value="1"/>
</dbReference>
<evidence type="ECO:0000313" key="3">
    <source>
        <dbReference type="EMBL" id="MET1256849.1"/>
    </source>
</evidence>
<dbReference type="Pfam" id="PF00557">
    <property type="entry name" value="Peptidase_M24"/>
    <property type="match status" value="1"/>
</dbReference>
<gene>
    <name evidence="3" type="ORF">ABVT43_17030</name>
</gene>
<proteinExistence type="predicted"/>
<accession>A0ABV2BY66</accession>
<dbReference type="PANTHER" id="PTHR46112:SF3">
    <property type="entry name" value="AMINOPEPTIDASE YPDF"/>
    <property type="match status" value="1"/>
</dbReference>
<evidence type="ECO:0000259" key="1">
    <source>
        <dbReference type="Pfam" id="PF00557"/>
    </source>
</evidence>
<sequence>MKPDYIKRILHIRKLLSQLSYDAIIISNVQNCQYLSGFHNSDPNVAYLVIHQQSLHLITDYRYAEQARNECENIEVIVRDRDHVTLGEQFNLLLNEIGASTVAFEKEYFSYFLYEHIQQSLQNIQLNGVKGWVEKLRMIKDETEINNIRQAAAIADESLAQLVKFIKPGMSERDVSLELEYQMQKQGSQGLSFPTIFLSGERTSLPHGIPSQRKLTAGDLIILDFGAVINGYRSDMTRTFVVGEPNEKQLDVYQAVKDAQQAGVASVKAGMLAQHPAKISKQILDASGYGKYQGEGLGHGVGLNLHEQPFLTLKSDIVLEENMVITIEPGVYIPGWGGIRIEDDVLVTATGCEILTHSPKELIVIA</sequence>
<dbReference type="SUPFAM" id="SSF55920">
    <property type="entry name" value="Creatinase/aminopeptidase"/>
    <property type="match status" value="1"/>
</dbReference>
<dbReference type="PANTHER" id="PTHR46112">
    <property type="entry name" value="AMINOPEPTIDASE"/>
    <property type="match status" value="1"/>
</dbReference>
<dbReference type="PRINTS" id="PR00599">
    <property type="entry name" value="MAPEPTIDASE"/>
</dbReference>
<evidence type="ECO:0000259" key="2">
    <source>
        <dbReference type="Pfam" id="PF01321"/>
    </source>
</evidence>
<organism evidence="3 4">
    <name type="scientific">Aliikangiella maris</name>
    <dbReference type="NCBI Taxonomy" id="3162458"/>
    <lineage>
        <taxon>Bacteria</taxon>
        <taxon>Pseudomonadati</taxon>
        <taxon>Pseudomonadota</taxon>
        <taxon>Gammaproteobacteria</taxon>
        <taxon>Oceanospirillales</taxon>
        <taxon>Pleioneaceae</taxon>
        <taxon>Aliikangiella</taxon>
    </lineage>
</organism>
<dbReference type="InterPro" id="IPR050659">
    <property type="entry name" value="Peptidase_M24B"/>
</dbReference>
<reference evidence="3 4" key="1">
    <citation type="submission" date="2024-06" db="EMBL/GenBank/DDBJ databases">
        <authorList>
            <person name="Li F."/>
        </authorList>
    </citation>
    <scope>NUCLEOTIDE SEQUENCE [LARGE SCALE GENOMIC DNA]</scope>
    <source>
        <strain evidence="3 4">GXAS 311</strain>
    </source>
</reference>
<dbReference type="SUPFAM" id="SSF53092">
    <property type="entry name" value="Creatinase/prolidase N-terminal domain"/>
    <property type="match status" value="1"/>
</dbReference>
<feature type="domain" description="Creatinase N-terminal" evidence="2">
    <location>
        <begin position="8"/>
        <end position="139"/>
    </location>
</feature>
<dbReference type="CDD" id="cd01092">
    <property type="entry name" value="APP-like"/>
    <property type="match status" value="1"/>
</dbReference>
<dbReference type="InterPro" id="IPR036005">
    <property type="entry name" value="Creatinase/aminopeptidase-like"/>
</dbReference>
<feature type="domain" description="Peptidase M24" evidence="1">
    <location>
        <begin position="147"/>
        <end position="349"/>
    </location>
</feature>